<dbReference type="EC" id="1.14.99.3" evidence="3"/>
<protein>
    <submittedName>
        <fullName evidence="3">Heme-degrading monooxygenase IsdG</fullName>
        <ecNumber evidence="3">1.14.99.3</ecNumber>
    </submittedName>
</protein>
<dbReference type="Gene3D" id="3.30.70.100">
    <property type="match status" value="1"/>
</dbReference>
<accession>A0A0A3IG79</accession>
<feature type="compositionally biased region" description="Basic and acidic residues" evidence="1">
    <location>
        <begin position="69"/>
        <end position="81"/>
    </location>
</feature>
<dbReference type="InterPro" id="IPR050404">
    <property type="entry name" value="Heme-degrading_MO"/>
</dbReference>
<evidence type="ECO:0000313" key="4">
    <source>
        <dbReference type="Proteomes" id="UP000030437"/>
    </source>
</evidence>
<keyword evidence="3" id="KW-0560">Oxidoreductase</keyword>
<dbReference type="GO" id="GO:0004497">
    <property type="term" value="F:monooxygenase activity"/>
    <property type="evidence" value="ECO:0007669"/>
    <property type="project" value="UniProtKB-KW"/>
</dbReference>
<dbReference type="InterPro" id="IPR007138">
    <property type="entry name" value="ABM_dom"/>
</dbReference>
<reference evidence="3 4" key="1">
    <citation type="submission" date="2014-02" db="EMBL/GenBank/DDBJ databases">
        <title>Draft genome sequence of Lysinibacillus odysseyi NBRC 100172.</title>
        <authorList>
            <person name="Zhang F."/>
            <person name="Wang G."/>
            <person name="Zhang L."/>
        </authorList>
    </citation>
    <scope>NUCLEOTIDE SEQUENCE [LARGE SCALE GENOMIC DNA]</scope>
    <source>
        <strain evidence="3 4">NBRC 100172</strain>
    </source>
</reference>
<dbReference type="SUPFAM" id="SSF54909">
    <property type="entry name" value="Dimeric alpha+beta barrel"/>
    <property type="match status" value="1"/>
</dbReference>
<dbReference type="AlphaFoldDB" id="A0A0A3IG79"/>
<gene>
    <name evidence="3" type="ORF">CD32_21000</name>
</gene>
<organism evidence="3 4">
    <name type="scientific">Lysinibacillus odysseyi 34hs-1 = NBRC 100172</name>
    <dbReference type="NCBI Taxonomy" id="1220589"/>
    <lineage>
        <taxon>Bacteria</taxon>
        <taxon>Bacillati</taxon>
        <taxon>Bacillota</taxon>
        <taxon>Bacilli</taxon>
        <taxon>Bacillales</taxon>
        <taxon>Bacillaceae</taxon>
        <taxon>Lysinibacillus</taxon>
    </lineage>
</organism>
<dbReference type="PANTHER" id="PTHR34474">
    <property type="entry name" value="SIGNAL TRANSDUCTION PROTEIN TRAP"/>
    <property type="match status" value="1"/>
</dbReference>
<dbReference type="PROSITE" id="PS51725">
    <property type="entry name" value="ABM"/>
    <property type="match status" value="1"/>
</dbReference>
<sequence>MITVTNRMHVKKGMGEKMAPMFTKPGPLQTFEGFHRVEVLVSTQFEDYDEMNVVMYWDNEQSFGAWRESDAFKQAHKRPDGGEPNPDSPMIKSQNIIAKVVAEISK</sequence>
<keyword evidence="4" id="KW-1185">Reference proteome</keyword>
<comment type="caution">
    <text evidence="3">The sequence shown here is derived from an EMBL/GenBank/DDBJ whole genome shotgun (WGS) entry which is preliminary data.</text>
</comment>
<dbReference type="PANTHER" id="PTHR34474:SF4">
    <property type="entry name" value="HEME OXYGENASE (STAPHYLOBILIN-PRODUCING) 1"/>
    <property type="match status" value="1"/>
</dbReference>
<dbReference type="Pfam" id="PF03992">
    <property type="entry name" value="ABM"/>
    <property type="match status" value="1"/>
</dbReference>
<keyword evidence="3" id="KW-0503">Monooxygenase</keyword>
<dbReference type="RefSeq" id="WP_036158721.1">
    <property type="nucleotide sequence ID" value="NZ_AVCX01000001.1"/>
</dbReference>
<dbReference type="InterPro" id="IPR011008">
    <property type="entry name" value="Dimeric_a/b-barrel"/>
</dbReference>
<evidence type="ECO:0000256" key="1">
    <source>
        <dbReference type="SAM" id="MobiDB-lite"/>
    </source>
</evidence>
<evidence type="ECO:0000313" key="3">
    <source>
        <dbReference type="EMBL" id="KGR81808.1"/>
    </source>
</evidence>
<feature type="domain" description="ABM" evidence="2">
    <location>
        <begin position="2"/>
        <end position="95"/>
    </location>
</feature>
<name>A0A0A3IG79_9BACI</name>
<dbReference type="Proteomes" id="UP000030437">
    <property type="component" value="Unassembled WGS sequence"/>
</dbReference>
<dbReference type="OrthoDB" id="384737at2"/>
<dbReference type="STRING" id="1220589.CD32_21000"/>
<dbReference type="NCBIfam" id="NF009840">
    <property type="entry name" value="PRK13315.1"/>
    <property type="match status" value="1"/>
</dbReference>
<dbReference type="eggNOG" id="COG2329">
    <property type="taxonomic scope" value="Bacteria"/>
</dbReference>
<proteinExistence type="predicted"/>
<dbReference type="EMBL" id="JPVP01000060">
    <property type="protein sequence ID" value="KGR81808.1"/>
    <property type="molecule type" value="Genomic_DNA"/>
</dbReference>
<evidence type="ECO:0000259" key="2">
    <source>
        <dbReference type="PROSITE" id="PS51725"/>
    </source>
</evidence>
<feature type="region of interest" description="Disordered" evidence="1">
    <location>
        <begin position="69"/>
        <end position="92"/>
    </location>
</feature>